<keyword evidence="3" id="KW-1185">Reference proteome</keyword>
<gene>
    <name evidence="2" type="ORF">J3U88_06455</name>
</gene>
<dbReference type="Proteomes" id="UP000664417">
    <property type="component" value="Unassembled WGS sequence"/>
</dbReference>
<name>A0A8J7Q4W5_9BACT</name>
<comment type="caution">
    <text evidence="2">The sequence shown here is derived from an EMBL/GenBank/DDBJ whole genome shotgun (WGS) entry which is preliminary data.</text>
</comment>
<dbReference type="RefSeq" id="WP_207857692.1">
    <property type="nucleotide sequence ID" value="NZ_JAFREP010000004.1"/>
</dbReference>
<proteinExistence type="predicted"/>
<feature type="domain" description="DUF6265" evidence="1">
    <location>
        <begin position="34"/>
        <end position="133"/>
    </location>
</feature>
<evidence type="ECO:0000313" key="3">
    <source>
        <dbReference type="Proteomes" id="UP000664417"/>
    </source>
</evidence>
<organism evidence="2 3">
    <name type="scientific">Acanthopleuribacter pedis</name>
    <dbReference type="NCBI Taxonomy" id="442870"/>
    <lineage>
        <taxon>Bacteria</taxon>
        <taxon>Pseudomonadati</taxon>
        <taxon>Acidobacteriota</taxon>
        <taxon>Holophagae</taxon>
        <taxon>Acanthopleuribacterales</taxon>
        <taxon>Acanthopleuribacteraceae</taxon>
        <taxon>Acanthopleuribacter</taxon>
    </lineage>
</organism>
<dbReference type="EMBL" id="JAFREP010000004">
    <property type="protein sequence ID" value="MBO1318099.1"/>
    <property type="molecule type" value="Genomic_DNA"/>
</dbReference>
<dbReference type="InterPro" id="IPR046232">
    <property type="entry name" value="DUF6265"/>
</dbReference>
<evidence type="ECO:0000259" key="1">
    <source>
        <dbReference type="Pfam" id="PF19780"/>
    </source>
</evidence>
<sequence>MNRLFPFSWLVVLVTPLIVAGEPTVSWDSLTQNLTGVWKNEAGTTEEHWTTAADGLMLGMNRDMRKPGRPFFEYLRIEQREDGVYYVAQPRGKSPTAFKLVKQTANEVVFQNADHDFPQVITYVREGARLCAWIGSVAEPKKSHWCWDKQASKP</sequence>
<protein>
    <recommendedName>
        <fullName evidence="1">DUF6265 domain-containing protein</fullName>
    </recommendedName>
</protein>
<dbReference type="AlphaFoldDB" id="A0A8J7Q4W5"/>
<reference evidence="2" key="1">
    <citation type="submission" date="2021-03" db="EMBL/GenBank/DDBJ databases">
        <authorList>
            <person name="Wang G."/>
        </authorList>
    </citation>
    <scope>NUCLEOTIDE SEQUENCE</scope>
    <source>
        <strain evidence="2">KCTC 12899</strain>
    </source>
</reference>
<evidence type="ECO:0000313" key="2">
    <source>
        <dbReference type="EMBL" id="MBO1318099.1"/>
    </source>
</evidence>
<dbReference type="Pfam" id="PF19780">
    <property type="entry name" value="DUF6265"/>
    <property type="match status" value="1"/>
</dbReference>
<accession>A0A8J7Q4W5</accession>